<evidence type="ECO:0000256" key="2">
    <source>
        <dbReference type="ARBA" id="ARBA00022741"/>
    </source>
</evidence>
<proteinExistence type="predicted"/>
<dbReference type="Proteomes" id="UP000287247">
    <property type="component" value="Unassembled WGS sequence"/>
</dbReference>
<dbReference type="GO" id="GO:0004814">
    <property type="term" value="F:arginine-tRNA ligase activity"/>
    <property type="evidence" value="ECO:0007669"/>
    <property type="project" value="InterPro"/>
</dbReference>
<name>A0A401IJX8_APHSA</name>
<dbReference type="InterPro" id="IPR009080">
    <property type="entry name" value="tRNAsynth_Ia_anticodon-bd"/>
</dbReference>
<dbReference type="InterPro" id="IPR036695">
    <property type="entry name" value="Arg-tRNA-synth_N_sf"/>
</dbReference>
<dbReference type="GO" id="GO:0005524">
    <property type="term" value="F:ATP binding"/>
    <property type="evidence" value="ECO:0007669"/>
    <property type="project" value="UniProtKB-KW"/>
</dbReference>
<dbReference type="RefSeq" id="WP_124975146.1">
    <property type="nucleotide sequence ID" value="NZ_BDQK01000013.1"/>
</dbReference>
<dbReference type="GO" id="GO:0005737">
    <property type="term" value="C:cytoplasm"/>
    <property type="evidence" value="ECO:0007669"/>
    <property type="project" value="InterPro"/>
</dbReference>
<dbReference type="GO" id="GO:0006420">
    <property type="term" value="P:arginyl-tRNA aminoacylation"/>
    <property type="evidence" value="ECO:0007669"/>
    <property type="project" value="InterPro"/>
</dbReference>
<keyword evidence="3" id="KW-0067">ATP-binding</keyword>
<keyword evidence="1" id="KW-0436">Ligase</keyword>
<comment type="caution">
    <text evidence="5">The sequence shown here is derived from an EMBL/GenBank/DDBJ whole genome shotgun (WGS) entry which is preliminary data.</text>
</comment>
<gene>
    <name evidence="5" type="ORF">AsFPU1_2824</name>
</gene>
<reference evidence="6" key="1">
    <citation type="submission" date="2017-05" db="EMBL/GenBank/DDBJ databases">
        <title>Physiological properties and genetic analysis related to exopolysaccharide production of fresh-water unicellular cyanobacterium Aphanothece sacrum, Suizenji Nori, that has been cultured as a food source in Japan.</title>
        <authorList>
            <person name="Kanesaki Y."/>
            <person name="Yoshikawa S."/>
            <person name="Ohki K."/>
        </authorList>
    </citation>
    <scope>NUCLEOTIDE SEQUENCE [LARGE SCALE GENOMIC DNA]</scope>
    <source>
        <strain evidence="6">FPU1</strain>
    </source>
</reference>
<organism evidence="5 6">
    <name type="scientific">Aphanothece sacrum FPU1</name>
    <dbReference type="NCBI Taxonomy" id="1920663"/>
    <lineage>
        <taxon>Bacteria</taxon>
        <taxon>Bacillati</taxon>
        <taxon>Cyanobacteriota</taxon>
        <taxon>Cyanophyceae</taxon>
        <taxon>Oscillatoriophycideae</taxon>
        <taxon>Chroococcales</taxon>
        <taxon>Aphanothecaceae</taxon>
        <taxon>Aphanothece</taxon>
    </lineage>
</organism>
<feature type="domain" description="DALR anticodon binding" evidence="4">
    <location>
        <begin position="164"/>
        <end position="292"/>
    </location>
</feature>
<accession>A0A401IJX8</accession>
<keyword evidence="2" id="KW-0547">Nucleotide-binding</keyword>
<evidence type="ECO:0000256" key="1">
    <source>
        <dbReference type="ARBA" id="ARBA00022598"/>
    </source>
</evidence>
<dbReference type="InterPro" id="IPR008909">
    <property type="entry name" value="DALR_anticod-bd"/>
</dbReference>
<evidence type="ECO:0000259" key="4">
    <source>
        <dbReference type="SMART" id="SM00836"/>
    </source>
</evidence>
<sequence>MNFSLDNQGIKGHFYPFNLTLETFSLQKCLKLFLLTRLNCKSGLQVAPNDLKVQEISLFRLSHGTDITYRCAIAFQLSRQSGLSPPQLAQDILALLLPQIDDSDELFPQLSVRVRFIEPGWLDFRLTDSSLAMWLQYISSLNFEEWQPSNHRQMSGNYDNSFLVNYAHARCCALLRLGDQEGIIQLNDSVLSSFTQPQKKPQPIPWLRTSEKNLWLSDPKERSLISCLVNTSDQVSSESLESLSKLATNLSLSFLEFERYCRIFGETLRETPELSQARLGLIWVTQQWLKRLWERETGRVPPVEL</sequence>
<dbReference type="AlphaFoldDB" id="A0A401IJX8"/>
<dbReference type="SUPFAM" id="SSF47323">
    <property type="entry name" value="Anticodon-binding domain of a subclass of class I aminoacyl-tRNA synthetases"/>
    <property type="match status" value="1"/>
</dbReference>
<evidence type="ECO:0000313" key="5">
    <source>
        <dbReference type="EMBL" id="GBF81411.1"/>
    </source>
</evidence>
<evidence type="ECO:0000256" key="3">
    <source>
        <dbReference type="ARBA" id="ARBA00022840"/>
    </source>
</evidence>
<keyword evidence="6" id="KW-1185">Reference proteome</keyword>
<dbReference type="OrthoDB" id="9805987at2"/>
<dbReference type="Gene3D" id="3.30.1360.70">
    <property type="entry name" value="Arginyl tRNA synthetase N-terminal domain"/>
    <property type="match status" value="1"/>
</dbReference>
<dbReference type="SMART" id="SM00836">
    <property type="entry name" value="DALR_1"/>
    <property type="match status" value="1"/>
</dbReference>
<dbReference type="Gene3D" id="1.10.730.10">
    <property type="entry name" value="Isoleucyl-tRNA Synthetase, Domain 1"/>
    <property type="match status" value="1"/>
</dbReference>
<protein>
    <submittedName>
        <fullName evidence="5">DalR anticodon-binding domain-containing protein</fullName>
    </submittedName>
</protein>
<dbReference type="EMBL" id="BDQK01000013">
    <property type="protein sequence ID" value="GBF81411.1"/>
    <property type="molecule type" value="Genomic_DNA"/>
</dbReference>
<evidence type="ECO:0000313" key="6">
    <source>
        <dbReference type="Proteomes" id="UP000287247"/>
    </source>
</evidence>